<proteinExistence type="predicted"/>
<evidence type="ECO:0000313" key="2">
    <source>
        <dbReference type="EMBL" id="PRQ34110.1"/>
    </source>
</evidence>
<feature type="region of interest" description="Disordered" evidence="1">
    <location>
        <begin position="37"/>
        <end position="56"/>
    </location>
</feature>
<gene>
    <name evidence="2" type="ORF">RchiOBHm_Chr5g0065201</name>
</gene>
<dbReference type="Gramene" id="PRQ34110">
    <property type="protein sequence ID" value="PRQ34110"/>
    <property type="gene ID" value="RchiOBHm_Chr5g0065201"/>
</dbReference>
<comment type="caution">
    <text evidence="2">The sequence shown here is derived from an EMBL/GenBank/DDBJ whole genome shotgun (WGS) entry which is preliminary data.</text>
</comment>
<dbReference type="EMBL" id="PDCK01000043">
    <property type="protein sequence ID" value="PRQ34110.1"/>
    <property type="molecule type" value="Genomic_DNA"/>
</dbReference>
<organism evidence="2 3">
    <name type="scientific">Rosa chinensis</name>
    <name type="common">China rose</name>
    <dbReference type="NCBI Taxonomy" id="74649"/>
    <lineage>
        <taxon>Eukaryota</taxon>
        <taxon>Viridiplantae</taxon>
        <taxon>Streptophyta</taxon>
        <taxon>Embryophyta</taxon>
        <taxon>Tracheophyta</taxon>
        <taxon>Spermatophyta</taxon>
        <taxon>Magnoliopsida</taxon>
        <taxon>eudicotyledons</taxon>
        <taxon>Gunneridae</taxon>
        <taxon>Pentapetalae</taxon>
        <taxon>rosids</taxon>
        <taxon>fabids</taxon>
        <taxon>Rosales</taxon>
        <taxon>Rosaceae</taxon>
        <taxon>Rosoideae</taxon>
        <taxon>Rosoideae incertae sedis</taxon>
        <taxon>Rosa</taxon>
    </lineage>
</organism>
<evidence type="ECO:0000313" key="3">
    <source>
        <dbReference type="Proteomes" id="UP000238479"/>
    </source>
</evidence>
<sequence length="373" mass="42768">MVPGELQFGKFHQVLLDLRSQVEKVLNEQQKALLKSQEQKKDLRKQLEKSEARNKDLEKELEKCEAQNKELNNIVLDQHTALSSYEDQIKNLKKELDQVGSHESRSEIMTKERNDLISKYNYNQVLKQRDSTLAKLNTIGAELQEAQNDLELGKKVWDAERIALAERLSNAKQAWEADKIALIDNILTKERQDSTLKYNQALKERDTALSELKNLGVKLKGVQKDLYKSNDELELGKKELDMALNELKILGAQLNGVRKDLSKSQAKLEFGKKVWEAEKMELTKKLNKFGTEIKGIREDLSDLAKIHEKHIQENENAYCAGYLTGWFREPHEYISLRSHEAKEVTLPDHKPLEATSSLSHSRALIRLFGSAGP</sequence>
<dbReference type="AlphaFoldDB" id="A0A2P6QIV9"/>
<accession>A0A2P6QIV9</accession>
<protein>
    <submittedName>
        <fullName evidence="2">Uncharacterized protein</fullName>
    </submittedName>
</protein>
<reference evidence="2 3" key="1">
    <citation type="journal article" date="2018" name="Nat. Genet.">
        <title>The Rosa genome provides new insights in the design of modern roses.</title>
        <authorList>
            <person name="Bendahmane M."/>
        </authorList>
    </citation>
    <scope>NUCLEOTIDE SEQUENCE [LARGE SCALE GENOMIC DNA]</scope>
    <source>
        <strain evidence="3">cv. Old Blush</strain>
    </source>
</reference>
<dbReference type="Proteomes" id="UP000238479">
    <property type="component" value="Chromosome 5"/>
</dbReference>
<keyword evidence="3" id="KW-1185">Reference proteome</keyword>
<evidence type="ECO:0000256" key="1">
    <source>
        <dbReference type="SAM" id="MobiDB-lite"/>
    </source>
</evidence>
<name>A0A2P6QIV9_ROSCH</name>